<keyword evidence="4" id="KW-1133">Transmembrane helix</keyword>
<dbReference type="SMART" id="SM00342">
    <property type="entry name" value="HTH_ARAC"/>
    <property type="match status" value="1"/>
</dbReference>
<dbReference type="InterPro" id="IPR009057">
    <property type="entry name" value="Homeodomain-like_sf"/>
</dbReference>
<keyword evidence="4" id="KW-0472">Membrane</keyword>
<dbReference type="PANTHER" id="PTHR43280">
    <property type="entry name" value="ARAC-FAMILY TRANSCRIPTIONAL REGULATOR"/>
    <property type="match status" value="1"/>
</dbReference>
<evidence type="ECO:0000259" key="5">
    <source>
        <dbReference type="PROSITE" id="PS01124"/>
    </source>
</evidence>
<dbReference type="PROSITE" id="PS01124">
    <property type="entry name" value="HTH_ARAC_FAMILY_2"/>
    <property type="match status" value="1"/>
</dbReference>
<dbReference type="AlphaFoldDB" id="A0A7W5BEQ6"/>
<evidence type="ECO:0000256" key="3">
    <source>
        <dbReference type="ARBA" id="ARBA00023163"/>
    </source>
</evidence>
<dbReference type="EMBL" id="JACHXD010000019">
    <property type="protein sequence ID" value="MBB3121754.1"/>
    <property type="molecule type" value="Genomic_DNA"/>
</dbReference>
<dbReference type="Pfam" id="PF12833">
    <property type="entry name" value="HTH_18"/>
    <property type="match status" value="1"/>
</dbReference>
<dbReference type="SUPFAM" id="SSF46689">
    <property type="entry name" value="Homeodomain-like"/>
    <property type="match status" value="1"/>
</dbReference>
<evidence type="ECO:0000313" key="7">
    <source>
        <dbReference type="Proteomes" id="UP000541535"/>
    </source>
</evidence>
<organism evidence="6 7">
    <name type="scientific">Pseudoduganella violacea</name>
    <dbReference type="NCBI Taxonomy" id="1715466"/>
    <lineage>
        <taxon>Bacteria</taxon>
        <taxon>Pseudomonadati</taxon>
        <taxon>Pseudomonadota</taxon>
        <taxon>Betaproteobacteria</taxon>
        <taxon>Burkholderiales</taxon>
        <taxon>Oxalobacteraceae</taxon>
        <taxon>Telluria group</taxon>
        <taxon>Pseudoduganella</taxon>
    </lineage>
</organism>
<feature type="transmembrane region" description="Helical" evidence="4">
    <location>
        <begin position="118"/>
        <end position="137"/>
    </location>
</feature>
<dbReference type="GO" id="GO:0003700">
    <property type="term" value="F:DNA-binding transcription factor activity"/>
    <property type="evidence" value="ECO:0007669"/>
    <property type="project" value="InterPro"/>
</dbReference>
<dbReference type="RefSeq" id="WP_183443439.1">
    <property type="nucleotide sequence ID" value="NZ_JACHXD010000019.1"/>
</dbReference>
<feature type="transmembrane region" description="Helical" evidence="4">
    <location>
        <begin position="36"/>
        <end position="55"/>
    </location>
</feature>
<evidence type="ECO:0000256" key="1">
    <source>
        <dbReference type="ARBA" id="ARBA00023015"/>
    </source>
</evidence>
<protein>
    <submittedName>
        <fullName evidence="6">AraC-like DNA-binding protein</fullName>
    </submittedName>
</protein>
<sequence>MSAYISHLQLANALLYLLLAAQLLALPALRPHPKRLLALNYLLYGHQSIALVAILSGQAHIFLILRPLGAMLLGPGLYAYFSCVRRQAPEAKPRDAAHLLLAILVFGVLYLVPSWRAFIDWAIPASFLCYFLLIAWQMRGDSQAFAHLGGHAPSAQRWLTSLMLMAFINLALELAVTLEMAYGSALRDAKSLLVASAAFLLLNTLTMLAALRRSDWLEWMYLFGEKALPGIAPGIDEEQLKTVFRRWETLVNSENLHKLEFGITLAQAAKKLGVPARQLSSAINQVYGQSFSVYLNDRRIEEARQLLLATPEMPVIAVMQEAGFSSKSHFNKEFLRVTGMSPSQFRHASLPAAAPG</sequence>
<evidence type="ECO:0000256" key="2">
    <source>
        <dbReference type="ARBA" id="ARBA00023125"/>
    </source>
</evidence>
<feature type="transmembrane region" description="Helical" evidence="4">
    <location>
        <begin position="192"/>
        <end position="211"/>
    </location>
</feature>
<proteinExistence type="predicted"/>
<feature type="transmembrane region" description="Helical" evidence="4">
    <location>
        <begin position="158"/>
        <end position="180"/>
    </location>
</feature>
<dbReference type="Gene3D" id="1.10.10.60">
    <property type="entry name" value="Homeodomain-like"/>
    <property type="match status" value="1"/>
</dbReference>
<feature type="transmembrane region" description="Helical" evidence="4">
    <location>
        <begin position="6"/>
        <end position="29"/>
    </location>
</feature>
<keyword evidence="7" id="KW-1185">Reference proteome</keyword>
<dbReference type="Proteomes" id="UP000541535">
    <property type="component" value="Unassembled WGS sequence"/>
</dbReference>
<gene>
    <name evidence="6" type="ORF">FHS03_004846</name>
</gene>
<comment type="caution">
    <text evidence="6">The sequence shown here is derived from an EMBL/GenBank/DDBJ whole genome shotgun (WGS) entry which is preliminary data.</text>
</comment>
<name>A0A7W5BEQ6_9BURK</name>
<dbReference type="PANTHER" id="PTHR43280:SF29">
    <property type="entry name" value="ARAC-FAMILY TRANSCRIPTIONAL REGULATOR"/>
    <property type="match status" value="1"/>
</dbReference>
<feature type="transmembrane region" description="Helical" evidence="4">
    <location>
        <begin position="96"/>
        <end position="112"/>
    </location>
</feature>
<feature type="domain" description="HTH araC/xylS-type" evidence="5">
    <location>
        <begin position="254"/>
        <end position="348"/>
    </location>
</feature>
<evidence type="ECO:0000313" key="6">
    <source>
        <dbReference type="EMBL" id="MBB3121754.1"/>
    </source>
</evidence>
<dbReference type="InterPro" id="IPR018060">
    <property type="entry name" value="HTH_AraC"/>
</dbReference>
<keyword evidence="4" id="KW-0812">Transmembrane</keyword>
<keyword evidence="3" id="KW-0804">Transcription</keyword>
<evidence type="ECO:0000256" key="4">
    <source>
        <dbReference type="SAM" id="Phobius"/>
    </source>
</evidence>
<accession>A0A7W5BEQ6</accession>
<dbReference type="GO" id="GO:0043565">
    <property type="term" value="F:sequence-specific DNA binding"/>
    <property type="evidence" value="ECO:0007669"/>
    <property type="project" value="InterPro"/>
</dbReference>
<reference evidence="6 7" key="1">
    <citation type="submission" date="2020-08" db="EMBL/GenBank/DDBJ databases">
        <title>Genomic Encyclopedia of Type Strains, Phase III (KMG-III): the genomes of soil and plant-associated and newly described type strains.</title>
        <authorList>
            <person name="Whitman W."/>
        </authorList>
    </citation>
    <scope>NUCLEOTIDE SEQUENCE [LARGE SCALE GENOMIC DNA]</scope>
    <source>
        <strain evidence="6 7">CECT 8897</strain>
    </source>
</reference>
<keyword evidence="2 6" id="KW-0238">DNA-binding</keyword>
<keyword evidence="1" id="KW-0805">Transcription regulation</keyword>
<feature type="transmembrane region" description="Helical" evidence="4">
    <location>
        <begin position="61"/>
        <end position="84"/>
    </location>
</feature>